<comment type="caution">
    <text evidence="2">The sequence shown here is derived from an EMBL/GenBank/DDBJ whole genome shotgun (WGS) entry which is preliminary data.</text>
</comment>
<dbReference type="AlphaFoldDB" id="A0A4D4J8Y8"/>
<evidence type="ECO:0000313" key="2">
    <source>
        <dbReference type="EMBL" id="GDY33131.1"/>
    </source>
</evidence>
<sequence length="194" mass="20211">MPIRTNRGRAAVYRRLWGWPLRSPKHLVTALVAVAVLAVVVSVALNKAGVHRVPPPGPAGAQRFAGAPSSATTTSPLPTRLESPLAAPTSAPPDPAALAVAEAWGKAWANHPAGMTTQQWLAQLAPYTTDEYLPVMASVDPANIPAHRVTGRATAVNSFTSSVQANLPTDGGTLSITVIMTPQGWRVSGYTKAG</sequence>
<protein>
    <submittedName>
        <fullName evidence="2">Uncharacterized protein</fullName>
    </submittedName>
</protein>
<dbReference type="EMBL" id="BJFL01000034">
    <property type="protein sequence ID" value="GDY33131.1"/>
    <property type="molecule type" value="Genomic_DNA"/>
</dbReference>
<evidence type="ECO:0000313" key="3">
    <source>
        <dbReference type="Proteomes" id="UP000298860"/>
    </source>
</evidence>
<keyword evidence="3" id="KW-1185">Reference proteome</keyword>
<evidence type="ECO:0000256" key="1">
    <source>
        <dbReference type="SAM" id="MobiDB-lite"/>
    </source>
</evidence>
<feature type="compositionally biased region" description="Low complexity" evidence="1">
    <location>
        <begin position="65"/>
        <end position="89"/>
    </location>
</feature>
<dbReference type="OrthoDB" id="3555448at2"/>
<gene>
    <name evidence="2" type="ORF">GTS_47640</name>
</gene>
<feature type="region of interest" description="Disordered" evidence="1">
    <location>
        <begin position="51"/>
        <end position="94"/>
    </location>
</feature>
<accession>A0A4D4J8Y8</accession>
<reference evidence="3" key="1">
    <citation type="submission" date="2019-04" db="EMBL/GenBank/DDBJ databases">
        <title>Draft genome sequence of Pseudonocardiaceae bacterium SL3-2-4.</title>
        <authorList>
            <person name="Ningsih F."/>
            <person name="Yokota A."/>
            <person name="Sakai Y."/>
            <person name="Nanatani K."/>
            <person name="Yabe S."/>
            <person name="Oetari A."/>
            <person name="Sjamsuridzal W."/>
        </authorList>
    </citation>
    <scope>NUCLEOTIDE SEQUENCE [LARGE SCALE GENOMIC DNA]</scope>
    <source>
        <strain evidence="3">SL3-2-4</strain>
    </source>
</reference>
<organism evidence="2 3">
    <name type="scientific">Gandjariella thermophila</name>
    <dbReference type="NCBI Taxonomy" id="1931992"/>
    <lineage>
        <taxon>Bacteria</taxon>
        <taxon>Bacillati</taxon>
        <taxon>Actinomycetota</taxon>
        <taxon>Actinomycetes</taxon>
        <taxon>Pseudonocardiales</taxon>
        <taxon>Pseudonocardiaceae</taxon>
        <taxon>Gandjariella</taxon>
    </lineage>
</organism>
<dbReference type="Proteomes" id="UP000298860">
    <property type="component" value="Unassembled WGS sequence"/>
</dbReference>
<name>A0A4D4J8Y8_9PSEU</name>
<proteinExistence type="predicted"/>
<dbReference type="RefSeq" id="WP_137816102.1">
    <property type="nucleotide sequence ID" value="NZ_BJFL01000034.1"/>
</dbReference>